<comment type="caution">
    <text evidence="22">The sequence shown here is derived from an EMBL/GenBank/DDBJ whole genome shotgun (WGS) entry which is preliminary data.</text>
</comment>
<dbReference type="SMART" id="SM00220">
    <property type="entry name" value="S_TKc"/>
    <property type="match status" value="1"/>
</dbReference>
<evidence type="ECO:0000256" key="1">
    <source>
        <dbReference type="ARBA" id="ARBA00004162"/>
    </source>
</evidence>
<evidence type="ECO:0000256" key="17">
    <source>
        <dbReference type="ARBA" id="ARBA00023170"/>
    </source>
</evidence>
<keyword evidence="23" id="KW-1185">Reference proteome</keyword>
<keyword evidence="5" id="KW-0723">Serine/threonine-protein kinase</keyword>
<dbReference type="PANTHER" id="PTHR27008:SF537">
    <property type="entry name" value="OS11G0173432 PROTEIN"/>
    <property type="match status" value="1"/>
</dbReference>
<feature type="domain" description="Protein kinase" evidence="21">
    <location>
        <begin position="644"/>
        <end position="922"/>
    </location>
</feature>
<protein>
    <recommendedName>
        <fullName evidence="3">non-specific serine/threonine protein kinase</fullName>
        <ecNumber evidence="3">2.7.11.1</ecNumber>
    </recommendedName>
</protein>
<evidence type="ECO:0000256" key="4">
    <source>
        <dbReference type="ARBA" id="ARBA00022475"/>
    </source>
</evidence>
<gene>
    <name evidence="22" type="ORF">HU200_051061</name>
</gene>
<dbReference type="PROSITE" id="PS50011">
    <property type="entry name" value="PROTEIN_KINASE_DOM"/>
    <property type="match status" value="1"/>
</dbReference>
<keyword evidence="14" id="KW-0067">ATP-binding</keyword>
<dbReference type="InterPro" id="IPR003591">
    <property type="entry name" value="Leu-rich_rpt_typical-subtyp"/>
</dbReference>
<evidence type="ECO:0000256" key="6">
    <source>
        <dbReference type="ARBA" id="ARBA00022553"/>
    </source>
</evidence>
<comment type="catalytic activity">
    <reaction evidence="19">
        <text>L-threonyl-[protein] + ATP = O-phospho-L-threonyl-[protein] + ADP + H(+)</text>
        <dbReference type="Rhea" id="RHEA:46608"/>
        <dbReference type="Rhea" id="RHEA-COMP:11060"/>
        <dbReference type="Rhea" id="RHEA-COMP:11605"/>
        <dbReference type="ChEBI" id="CHEBI:15378"/>
        <dbReference type="ChEBI" id="CHEBI:30013"/>
        <dbReference type="ChEBI" id="CHEBI:30616"/>
        <dbReference type="ChEBI" id="CHEBI:61977"/>
        <dbReference type="ChEBI" id="CHEBI:456216"/>
        <dbReference type="EC" id="2.7.11.1"/>
    </reaction>
</comment>
<sequence length="937" mass="101549">MACCARVAICSLDGNSTDRLWLLEFKKAITSDPQQALVSWNDTTHFCSWKGVQCRAKHPNRVISLLLENQGLAGLISPSLGNLTFLKVLILSTNSFTGEIPPSLGHLHRLQELNLINNTLQGRIPSLANCSRLEILGLSNNQLTGQIPADLPHGLQQLLLGTNNLTGTLPDSLANITALYVLGFESNSIVGTIPSEFAKLSGLQYLAMGGNNFSGSFPQPILNFSSLTELNAADNDLSGDLPPNIGNSLPNLEILELGSNFFHGRIPPSLTNISKLYLCDISRNKLTGVVPNSIGKLSKLTWLNLQINKLQASNNQDWQFMNSLANCTDLQMLSLSVNLLEGNVPNSVGNLSNQLQVLYLAYNQLSGEFPSGIANLHKLISVALNVNKFIGVKVTLSNNFFTGAIPSSFSNMSQLEQLYTDSNQFDGHIPPILGNLQTLGVLNIFNNNLHGNIPKELFRIPTLREITLSFNNLHGPLHADIGNAKQLTYFDISSNNLSGNIPSTLGNCDSLEGMEMGHNAFSGSIPTSLGNITSLQILNLSHNNLTGPIPLSLGSLQLLEQLDLSFNNLDGEVPSEGIFNNATAIRIEGNQELCGGPPELHLLACHVMPLDSSKHRLSSVAEKVAIPVVIVVRQKQKTESISLPSIVREFQKISYSDIVRATEGFAASKNVVAIKVFSLETRGAQKSFIAECSSLRNARHRNLVPILTACSVSEDSPVLTNVSLAQRLSIVADVSDALAYLHHEHPGTIVHCDLKPSNILLDSDMVAHVGDFGLARFKFDSATSVSTSDTNSTSSMAIKGTIGYVAPECAAGAQLSTSSDVYSFGIVLLEIFLRRRPTDDMFKDGMSIVKFTEINFPDNVLQIVDPQLLQELDLSMETPMAVRDSEAQILQSVINIGLCCTKTSPNERISMQEVAAKLHVIEDAMHILAETEGRAKL</sequence>
<dbReference type="Proteomes" id="UP000636709">
    <property type="component" value="Unassembled WGS sequence"/>
</dbReference>
<dbReference type="InterPro" id="IPR001611">
    <property type="entry name" value="Leu-rich_rpt"/>
</dbReference>
<evidence type="ECO:0000256" key="20">
    <source>
        <dbReference type="ARBA" id="ARBA00048679"/>
    </source>
</evidence>
<evidence type="ECO:0000256" key="16">
    <source>
        <dbReference type="ARBA" id="ARBA00023136"/>
    </source>
</evidence>
<evidence type="ECO:0000259" key="21">
    <source>
        <dbReference type="PROSITE" id="PS50011"/>
    </source>
</evidence>
<dbReference type="EMBL" id="JACEFO010002268">
    <property type="protein sequence ID" value="KAF8669882.1"/>
    <property type="molecule type" value="Genomic_DNA"/>
</dbReference>
<dbReference type="GO" id="GO:0004674">
    <property type="term" value="F:protein serine/threonine kinase activity"/>
    <property type="evidence" value="ECO:0007669"/>
    <property type="project" value="UniProtKB-KW"/>
</dbReference>
<dbReference type="PROSITE" id="PS00108">
    <property type="entry name" value="PROTEIN_KINASE_ST"/>
    <property type="match status" value="1"/>
</dbReference>
<dbReference type="SUPFAM" id="SSF52047">
    <property type="entry name" value="RNI-like"/>
    <property type="match status" value="1"/>
</dbReference>
<dbReference type="GO" id="GO:0005886">
    <property type="term" value="C:plasma membrane"/>
    <property type="evidence" value="ECO:0007669"/>
    <property type="project" value="UniProtKB-SubCell"/>
</dbReference>
<evidence type="ECO:0000313" key="22">
    <source>
        <dbReference type="EMBL" id="KAF8669882.1"/>
    </source>
</evidence>
<keyword evidence="11" id="KW-0677">Repeat</keyword>
<dbReference type="Gene3D" id="1.10.510.10">
    <property type="entry name" value="Transferase(Phosphotransferase) domain 1"/>
    <property type="match status" value="1"/>
</dbReference>
<evidence type="ECO:0000256" key="2">
    <source>
        <dbReference type="ARBA" id="ARBA00008684"/>
    </source>
</evidence>
<comment type="catalytic activity">
    <reaction evidence="20">
        <text>L-seryl-[protein] + ATP = O-phospho-L-seryl-[protein] + ADP + H(+)</text>
        <dbReference type="Rhea" id="RHEA:17989"/>
        <dbReference type="Rhea" id="RHEA-COMP:9863"/>
        <dbReference type="Rhea" id="RHEA-COMP:11604"/>
        <dbReference type="ChEBI" id="CHEBI:15378"/>
        <dbReference type="ChEBI" id="CHEBI:29999"/>
        <dbReference type="ChEBI" id="CHEBI:30616"/>
        <dbReference type="ChEBI" id="CHEBI:83421"/>
        <dbReference type="ChEBI" id="CHEBI:456216"/>
        <dbReference type="EC" id="2.7.11.1"/>
    </reaction>
</comment>
<dbReference type="SUPFAM" id="SSF52058">
    <property type="entry name" value="L domain-like"/>
    <property type="match status" value="1"/>
</dbReference>
<keyword evidence="13" id="KW-0418">Kinase</keyword>
<evidence type="ECO:0000256" key="9">
    <source>
        <dbReference type="ARBA" id="ARBA00022692"/>
    </source>
</evidence>
<dbReference type="SMART" id="SM00369">
    <property type="entry name" value="LRR_TYP"/>
    <property type="match status" value="7"/>
</dbReference>
<evidence type="ECO:0000256" key="14">
    <source>
        <dbReference type="ARBA" id="ARBA00022840"/>
    </source>
</evidence>
<comment type="subcellular location">
    <subcellularLocation>
        <location evidence="1">Cell membrane</location>
        <topology evidence="1">Single-pass membrane protein</topology>
    </subcellularLocation>
</comment>
<dbReference type="FunFam" id="3.80.10.10:FF:000565">
    <property type="entry name" value="Leucine-rich repeat receptor-like kinase protein FLORAL ORGAN NUMBER1"/>
    <property type="match status" value="1"/>
</dbReference>
<dbReference type="PANTHER" id="PTHR27008">
    <property type="entry name" value="OS04G0122200 PROTEIN"/>
    <property type="match status" value="1"/>
</dbReference>
<keyword evidence="4" id="KW-1003">Cell membrane</keyword>
<comment type="similarity">
    <text evidence="2">Belongs to the protein kinase superfamily. Ser/Thr protein kinase family.</text>
</comment>
<proteinExistence type="inferred from homology"/>
<evidence type="ECO:0000256" key="19">
    <source>
        <dbReference type="ARBA" id="ARBA00047899"/>
    </source>
</evidence>
<evidence type="ECO:0000256" key="8">
    <source>
        <dbReference type="ARBA" id="ARBA00022679"/>
    </source>
</evidence>
<dbReference type="AlphaFoldDB" id="A0A835E8E3"/>
<keyword evidence="10" id="KW-0732">Signal</keyword>
<dbReference type="Pfam" id="PF13855">
    <property type="entry name" value="LRR_8"/>
    <property type="match status" value="1"/>
</dbReference>
<dbReference type="Gene3D" id="3.80.10.10">
    <property type="entry name" value="Ribonuclease Inhibitor"/>
    <property type="match status" value="3"/>
</dbReference>
<keyword evidence="17" id="KW-0675">Receptor</keyword>
<dbReference type="Pfam" id="PF00560">
    <property type="entry name" value="LRR_1"/>
    <property type="match status" value="5"/>
</dbReference>
<dbReference type="EC" id="2.7.11.1" evidence="3"/>
<reference evidence="22" key="1">
    <citation type="submission" date="2020-07" db="EMBL/GenBank/DDBJ databases">
        <title>Genome sequence and genetic diversity analysis of an under-domesticated orphan crop, white fonio (Digitaria exilis).</title>
        <authorList>
            <person name="Bennetzen J.L."/>
            <person name="Chen S."/>
            <person name="Ma X."/>
            <person name="Wang X."/>
            <person name="Yssel A.E.J."/>
            <person name="Chaluvadi S.R."/>
            <person name="Johnson M."/>
            <person name="Gangashetty P."/>
            <person name="Hamidou F."/>
            <person name="Sanogo M.D."/>
            <person name="Zwaenepoel A."/>
            <person name="Wallace J."/>
            <person name="Van De Peer Y."/>
            <person name="Van Deynze A."/>
        </authorList>
    </citation>
    <scope>NUCLEOTIDE SEQUENCE</scope>
    <source>
        <tissue evidence="22">Leaves</tissue>
    </source>
</reference>
<dbReference type="InterPro" id="IPR051809">
    <property type="entry name" value="Plant_receptor-like_S/T_kinase"/>
</dbReference>
<evidence type="ECO:0000256" key="5">
    <source>
        <dbReference type="ARBA" id="ARBA00022527"/>
    </source>
</evidence>
<keyword evidence="9" id="KW-0812">Transmembrane</keyword>
<keyword evidence="16" id="KW-0472">Membrane</keyword>
<evidence type="ECO:0000256" key="12">
    <source>
        <dbReference type="ARBA" id="ARBA00022741"/>
    </source>
</evidence>
<evidence type="ECO:0000313" key="23">
    <source>
        <dbReference type="Proteomes" id="UP000636709"/>
    </source>
</evidence>
<keyword evidence="7" id="KW-0433">Leucine-rich repeat</keyword>
<keyword evidence="15" id="KW-1133">Transmembrane helix</keyword>
<keyword evidence="12" id="KW-0547">Nucleotide-binding</keyword>
<dbReference type="FunFam" id="3.80.10.10:FF:000383">
    <property type="entry name" value="Leucine-rich repeat receptor protein kinase EMS1"/>
    <property type="match status" value="1"/>
</dbReference>
<dbReference type="InterPro" id="IPR013210">
    <property type="entry name" value="LRR_N_plant-typ"/>
</dbReference>
<evidence type="ECO:0000256" key="11">
    <source>
        <dbReference type="ARBA" id="ARBA00022737"/>
    </source>
</evidence>
<evidence type="ECO:0000256" key="3">
    <source>
        <dbReference type="ARBA" id="ARBA00012513"/>
    </source>
</evidence>
<dbReference type="InterPro" id="IPR000719">
    <property type="entry name" value="Prot_kinase_dom"/>
</dbReference>
<keyword evidence="8" id="KW-0808">Transferase</keyword>
<accession>A0A835E8E3</accession>
<keyword evidence="18" id="KW-0325">Glycoprotein</keyword>
<dbReference type="SUPFAM" id="SSF56112">
    <property type="entry name" value="Protein kinase-like (PK-like)"/>
    <property type="match status" value="1"/>
</dbReference>
<dbReference type="Gene3D" id="3.30.200.20">
    <property type="entry name" value="Phosphorylase Kinase, domain 1"/>
    <property type="match status" value="1"/>
</dbReference>
<organism evidence="22 23">
    <name type="scientific">Digitaria exilis</name>
    <dbReference type="NCBI Taxonomy" id="1010633"/>
    <lineage>
        <taxon>Eukaryota</taxon>
        <taxon>Viridiplantae</taxon>
        <taxon>Streptophyta</taxon>
        <taxon>Embryophyta</taxon>
        <taxon>Tracheophyta</taxon>
        <taxon>Spermatophyta</taxon>
        <taxon>Magnoliopsida</taxon>
        <taxon>Liliopsida</taxon>
        <taxon>Poales</taxon>
        <taxon>Poaceae</taxon>
        <taxon>PACMAD clade</taxon>
        <taxon>Panicoideae</taxon>
        <taxon>Panicodae</taxon>
        <taxon>Paniceae</taxon>
        <taxon>Anthephorinae</taxon>
        <taxon>Digitaria</taxon>
    </lineage>
</organism>
<name>A0A835E8E3_9POAL</name>
<dbReference type="InterPro" id="IPR008271">
    <property type="entry name" value="Ser/Thr_kinase_AS"/>
</dbReference>
<dbReference type="InterPro" id="IPR032675">
    <property type="entry name" value="LRR_dom_sf"/>
</dbReference>
<dbReference type="Pfam" id="PF08263">
    <property type="entry name" value="LRRNT_2"/>
    <property type="match status" value="1"/>
</dbReference>
<dbReference type="InterPro" id="IPR011009">
    <property type="entry name" value="Kinase-like_dom_sf"/>
</dbReference>
<dbReference type="FunFam" id="3.80.10.10:FF:000041">
    <property type="entry name" value="LRR receptor-like serine/threonine-protein kinase ERECTA"/>
    <property type="match status" value="1"/>
</dbReference>
<evidence type="ECO:0000256" key="10">
    <source>
        <dbReference type="ARBA" id="ARBA00022729"/>
    </source>
</evidence>
<evidence type="ECO:0000256" key="13">
    <source>
        <dbReference type="ARBA" id="ARBA00022777"/>
    </source>
</evidence>
<evidence type="ECO:0000256" key="18">
    <source>
        <dbReference type="ARBA" id="ARBA00023180"/>
    </source>
</evidence>
<evidence type="ECO:0000256" key="15">
    <source>
        <dbReference type="ARBA" id="ARBA00022989"/>
    </source>
</evidence>
<evidence type="ECO:0000256" key="7">
    <source>
        <dbReference type="ARBA" id="ARBA00022614"/>
    </source>
</evidence>
<dbReference type="Pfam" id="PF00069">
    <property type="entry name" value="Pkinase"/>
    <property type="match status" value="1"/>
</dbReference>
<dbReference type="FunFam" id="3.80.10.10:FF:000288">
    <property type="entry name" value="LRR receptor-like serine/threonine-protein kinase EFR"/>
    <property type="match status" value="1"/>
</dbReference>
<dbReference type="FunFam" id="1.10.510.10:FF:000358">
    <property type="entry name" value="Putative leucine-rich repeat receptor-like serine/threonine-protein kinase"/>
    <property type="match status" value="1"/>
</dbReference>
<dbReference type="GO" id="GO:0005524">
    <property type="term" value="F:ATP binding"/>
    <property type="evidence" value="ECO:0007669"/>
    <property type="project" value="UniProtKB-KW"/>
</dbReference>
<keyword evidence="6" id="KW-0597">Phosphoprotein</keyword>
<dbReference type="OrthoDB" id="676979at2759"/>